<dbReference type="InterPro" id="IPR017979">
    <property type="entry name" value="GPCR_3_CS"/>
</dbReference>
<dbReference type="FunFam" id="3.40.50.2300:FF:000728">
    <property type="entry name" value="Uncharacterized protein"/>
    <property type="match status" value="1"/>
</dbReference>
<evidence type="ECO:0000256" key="7">
    <source>
        <dbReference type="ARBA" id="ARBA00023136"/>
    </source>
</evidence>
<dbReference type="InterPro" id="IPR038550">
    <property type="entry name" value="GPCR_3_9-Cys_sf"/>
</dbReference>
<dbReference type="PANTHER" id="PTHR24061:SF599">
    <property type="entry name" value="G-PROTEIN COUPLED RECEPTORS FAMILY 3 PROFILE DOMAIN-CONTAINING PROTEIN"/>
    <property type="match status" value="1"/>
</dbReference>
<keyword evidence="5 11" id="KW-1133">Transmembrane helix</keyword>
<evidence type="ECO:0000256" key="11">
    <source>
        <dbReference type="SAM" id="Phobius"/>
    </source>
</evidence>
<evidence type="ECO:0000313" key="13">
    <source>
        <dbReference type="EMBL" id="DBA29544.1"/>
    </source>
</evidence>
<dbReference type="GO" id="GO:0004930">
    <property type="term" value="F:G protein-coupled receptor activity"/>
    <property type="evidence" value="ECO:0007669"/>
    <property type="project" value="UniProtKB-KW"/>
</dbReference>
<dbReference type="PROSITE" id="PS00981">
    <property type="entry name" value="G_PROTEIN_RECEP_F3_3"/>
    <property type="match status" value="1"/>
</dbReference>
<name>A0AAV3ASP4_PYXAD</name>
<dbReference type="Gene3D" id="2.10.50.30">
    <property type="entry name" value="GPCR, family 3, nine cysteines domain"/>
    <property type="match status" value="1"/>
</dbReference>
<evidence type="ECO:0000256" key="6">
    <source>
        <dbReference type="ARBA" id="ARBA00023040"/>
    </source>
</evidence>
<proteinExistence type="predicted"/>
<keyword evidence="8" id="KW-0675">Receptor</keyword>
<evidence type="ECO:0000256" key="8">
    <source>
        <dbReference type="ARBA" id="ARBA00023170"/>
    </source>
</evidence>
<reference evidence="13" key="1">
    <citation type="thesis" date="2020" institute="ProQuest LLC" country="789 East Eisenhower Parkway, Ann Arbor, MI, USA">
        <title>Comparative Genomics and Chromosome Evolution.</title>
        <authorList>
            <person name="Mudd A.B."/>
        </authorList>
    </citation>
    <scope>NUCLEOTIDE SEQUENCE</scope>
    <source>
        <strain evidence="13">1538</strain>
        <tissue evidence="13">Blood</tissue>
    </source>
</reference>
<dbReference type="PRINTS" id="PR00248">
    <property type="entry name" value="GPCRMGR"/>
</dbReference>
<comment type="subcellular location">
    <subcellularLocation>
        <location evidence="1">Cell membrane</location>
        <topology evidence="1">Multi-pass membrane protein</topology>
    </subcellularLocation>
</comment>
<protein>
    <recommendedName>
        <fullName evidence="12">G-protein coupled receptors family 3 profile domain-containing protein</fullName>
    </recommendedName>
</protein>
<dbReference type="Pfam" id="PF00003">
    <property type="entry name" value="7tm_3"/>
    <property type="match status" value="1"/>
</dbReference>
<keyword evidence="4" id="KW-0732">Signal</keyword>
<feature type="domain" description="G-protein coupled receptors family 3 profile" evidence="12">
    <location>
        <begin position="462"/>
        <end position="696"/>
    </location>
</feature>
<sequence length="698" mass="79512">MYPLFEYEYYQRGDVIIGGLFSVYTSTNMLPMLDGVCTLPYVCSQLDRAEYEFLMAFFFAIVEINKDPNLLPNITVGYHLFDTCGYHIKAINSVLKILTGYKGSVPNYSCMEGTQVPGFVGDATFVPTIAVAELLNIYQYTQISHRVTDPFLNDREKFPNFYRTIPSSWVWYEIVIKFLKKFRWNWVGIITSSDGTGETELRKLRKEMTRHGICIEFVIYLTDNEDINRKKALIIEKSTTDVVIVCGHFVYQYIALFEESKVLRQNKTLILNQSWNVMGSPVISLKQTCNCSIIAMHPPNNIPGLDAYMYNAHPSKRPTDPLLEDIWLAMFNCASSNEYKTDLFRSYNFVPNVTCTGTEPLVYHFSNKYDPRFYFIYTAVYALADALHSLDPFVFYYKHSSILEASTIEDIPVKLFWKQDKIPQARCNDPCLPGSRKVSTGEIHVCCYRCVICSEGEVSNVIVKANNQNVSFILLTSILLSFLCVFLFLGRPVDITCMLRQILYGIFFSIAVSSVLAKTITVCIAFKASKPGSVWRKWVGEKISNSVVLITSFVQVLICVIWLSVSPPYQEYDLHFSPGKIVIQCNEGSVIGFYSMLGYMGFLAAVSFVLAFMVRTLPDSFNEAKYITFSMLVFCSVWIAMIPAYLSTRGKYMVAVEIFAILASSAGLLGCIFFPKCYIIIIKPERNTRKFILNKIRL</sequence>
<dbReference type="PANTHER" id="PTHR24061">
    <property type="entry name" value="CALCIUM-SENSING RECEPTOR-RELATED"/>
    <property type="match status" value="1"/>
</dbReference>
<dbReference type="Pfam" id="PF01094">
    <property type="entry name" value="ANF_receptor"/>
    <property type="match status" value="1"/>
</dbReference>
<evidence type="ECO:0000256" key="5">
    <source>
        <dbReference type="ARBA" id="ARBA00022989"/>
    </source>
</evidence>
<keyword evidence="7 11" id="KW-0472">Membrane</keyword>
<organism evidence="13 14">
    <name type="scientific">Pyxicephalus adspersus</name>
    <name type="common">African bullfrog</name>
    <dbReference type="NCBI Taxonomy" id="30357"/>
    <lineage>
        <taxon>Eukaryota</taxon>
        <taxon>Metazoa</taxon>
        <taxon>Chordata</taxon>
        <taxon>Craniata</taxon>
        <taxon>Vertebrata</taxon>
        <taxon>Euteleostomi</taxon>
        <taxon>Amphibia</taxon>
        <taxon>Batrachia</taxon>
        <taxon>Anura</taxon>
        <taxon>Neobatrachia</taxon>
        <taxon>Ranoidea</taxon>
        <taxon>Pyxicephalidae</taxon>
        <taxon>Pyxicephalinae</taxon>
        <taxon>Pyxicephalus</taxon>
    </lineage>
</organism>
<dbReference type="InterPro" id="IPR000068">
    <property type="entry name" value="GPCR_3_Ca_sens_rcpt-rel"/>
</dbReference>
<dbReference type="EMBL" id="DYDO01000003">
    <property type="protein sequence ID" value="DBA29544.1"/>
    <property type="molecule type" value="Genomic_DNA"/>
</dbReference>
<dbReference type="SUPFAM" id="SSF53822">
    <property type="entry name" value="Periplasmic binding protein-like I"/>
    <property type="match status" value="1"/>
</dbReference>
<dbReference type="InterPro" id="IPR001828">
    <property type="entry name" value="ANF_lig-bd_rcpt"/>
</dbReference>
<feature type="transmembrane region" description="Helical" evidence="11">
    <location>
        <begin position="502"/>
        <end position="526"/>
    </location>
</feature>
<evidence type="ECO:0000256" key="9">
    <source>
        <dbReference type="ARBA" id="ARBA00023180"/>
    </source>
</evidence>
<dbReference type="InterPro" id="IPR017978">
    <property type="entry name" value="GPCR_3_C"/>
</dbReference>
<dbReference type="InterPro" id="IPR000337">
    <property type="entry name" value="GPCR_3"/>
</dbReference>
<feature type="transmembrane region" description="Helical" evidence="11">
    <location>
        <begin position="626"/>
        <end position="646"/>
    </location>
</feature>
<keyword evidence="3 11" id="KW-0812">Transmembrane</keyword>
<dbReference type="Proteomes" id="UP001181693">
    <property type="component" value="Unassembled WGS sequence"/>
</dbReference>
<keyword evidence="9" id="KW-0325">Glycoprotein</keyword>
<evidence type="ECO:0000256" key="2">
    <source>
        <dbReference type="ARBA" id="ARBA00022475"/>
    </source>
</evidence>
<evidence type="ECO:0000256" key="10">
    <source>
        <dbReference type="ARBA" id="ARBA00023224"/>
    </source>
</evidence>
<dbReference type="InterPro" id="IPR011500">
    <property type="entry name" value="GPCR_3_9-Cys_dom"/>
</dbReference>
<comment type="caution">
    <text evidence="13">The sequence shown here is derived from an EMBL/GenBank/DDBJ whole genome shotgun (WGS) entry which is preliminary data.</text>
</comment>
<dbReference type="AlphaFoldDB" id="A0AAV3ASP4"/>
<accession>A0AAV3ASP4</accession>
<gene>
    <name evidence="13" type="ORF">GDO54_009766</name>
</gene>
<evidence type="ECO:0000256" key="1">
    <source>
        <dbReference type="ARBA" id="ARBA00004651"/>
    </source>
</evidence>
<evidence type="ECO:0000256" key="3">
    <source>
        <dbReference type="ARBA" id="ARBA00022692"/>
    </source>
</evidence>
<dbReference type="GO" id="GO:0005886">
    <property type="term" value="C:plasma membrane"/>
    <property type="evidence" value="ECO:0007669"/>
    <property type="project" value="UniProtKB-SubCell"/>
</dbReference>
<dbReference type="Pfam" id="PF07562">
    <property type="entry name" value="NCD3G"/>
    <property type="match status" value="1"/>
</dbReference>
<keyword evidence="2" id="KW-1003">Cell membrane</keyword>
<feature type="transmembrane region" description="Helical" evidence="11">
    <location>
        <begin position="596"/>
        <end position="614"/>
    </location>
</feature>
<feature type="transmembrane region" description="Helical" evidence="11">
    <location>
        <begin position="472"/>
        <end position="490"/>
    </location>
</feature>
<dbReference type="Gene3D" id="3.40.50.2300">
    <property type="match status" value="2"/>
</dbReference>
<keyword evidence="14" id="KW-1185">Reference proteome</keyword>
<feature type="transmembrane region" description="Helical" evidence="11">
    <location>
        <begin position="547"/>
        <end position="565"/>
    </location>
</feature>
<dbReference type="PROSITE" id="PS50259">
    <property type="entry name" value="G_PROTEIN_RECEP_F3_4"/>
    <property type="match status" value="1"/>
</dbReference>
<evidence type="ECO:0000256" key="4">
    <source>
        <dbReference type="ARBA" id="ARBA00022729"/>
    </source>
</evidence>
<keyword evidence="6" id="KW-0297">G-protein coupled receptor</keyword>
<keyword evidence="10" id="KW-0807">Transducer</keyword>
<dbReference type="InterPro" id="IPR028082">
    <property type="entry name" value="Peripla_BP_I"/>
</dbReference>
<feature type="transmembrane region" description="Helical" evidence="11">
    <location>
        <begin position="658"/>
        <end position="681"/>
    </location>
</feature>
<evidence type="ECO:0000259" key="12">
    <source>
        <dbReference type="PROSITE" id="PS50259"/>
    </source>
</evidence>
<evidence type="ECO:0000313" key="14">
    <source>
        <dbReference type="Proteomes" id="UP001181693"/>
    </source>
</evidence>